<feature type="domain" description="Bacterial transcriptional activator" evidence="3">
    <location>
        <begin position="1"/>
        <end position="80"/>
    </location>
</feature>
<dbReference type="SUPFAM" id="SSF48452">
    <property type="entry name" value="TPR-like"/>
    <property type="match status" value="1"/>
</dbReference>
<dbReference type="InterPro" id="IPR051677">
    <property type="entry name" value="AfsR-DnrI-RedD_regulator"/>
</dbReference>
<organism evidence="4 5">
    <name type="scientific">Amycolatopsis rhizosphaerae</name>
    <dbReference type="NCBI Taxonomy" id="2053003"/>
    <lineage>
        <taxon>Bacteria</taxon>
        <taxon>Bacillati</taxon>
        <taxon>Actinomycetota</taxon>
        <taxon>Actinomycetes</taxon>
        <taxon>Pseudonocardiales</taxon>
        <taxon>Pseudonocardiaceae</taxon>
        <taxon>Amycolatopsis</taxon>
    </lineage>
</organism>
<evidence type="ECO:0000256" key="1">
    <source>
        <dbReference type="ARBA" id="ARBA00023015"/>
    </source>
</evidence>
<dbReference type="Gene3D" id="3.40.50.300">
    <property type="entry name" value="P-loop containing nucleotide triphosphate hydrolases"/>
    <property type="match status" value="1"/>
</dbReference>
<evidence type="ECO:0000256" key="2">
    <source>
        <dbReference type="ARBA" id="ARBA00023163"/>
    </source>
</evidence>
<dbReference type="SMART" id="SM01043">
    <property type="entry name" value="BTAD"/>
    <property type="match status" value="1"/>
</dbReference>
<dbReference type="GO" id="GO:0043531">
    <property type="term" value="F:ADP binding"/>
    <property type="evidence" value="ECO:0007669"/>
    <property type="project" value="InterPro"/>
</dbReference>
<dbReference type="SUPFAM" id="SSF52540">
    <property type="entry name" value="P-loop containing nucleoside triphosphate hydrolases"/>
    <property type="match status" value="1"/>
</dbReference>
<dbReference type="AlphaFoldDB" id="A0A558D159"/>
<keyword evidence="2" id="KW-0804">Transcription</keyword>
<dbReference type="EMBL" id="VJWX01000071">
    <property type="protein sequence ID" value="TVT54693.1"/>
    <property type="molecule type" value="Genomic_DNA"/>
</dbReference>
<keyword evidence="5" id="KW-1185">Reference proteome</keyword>
<dbReference type="GO" id="GO:0003677">
    <property type="term" value="F:DNA binding"/>
    <property type="evidence" value="ECO:0007669"/>
    <property type="project" value="TreeGrafter"/>
</dbReference>
<keyword evidence="1" id="KW-0805">Transcription regulation</keyword>
<dbReference type="InterPro" id="IPR027417">
    <property type="entry name" value="P-loop_NTPase"/>
</dbReference>
<proteinExistence type="predicted"/>
<sequence length="456" mass="49056">MRAQIHIDRGRTTEAIAELTDLVALHPGREHLSALLMLALYRASRQAEALAVFQDVRRRLADELGIDPGPELRELHERILRGDVGMAGSALTKRFVRRNDLPADVIDFTGRQQEVLRVLGDLPGAEGGPGAPTGAATVQVIDGMAGVGKTALAVHLAHRLAGNYPDAQLYLDLHGHTYGRRPVDPSAALEDLLRALSVPAAAIPDGLDGRAALWRAELAGRRVLVVLDNAFDTAQVRPLLPGTARCLALVTSRHRLAELEGAGHLSLDVLSPSQACALFARIVGEDRVVAERDAVQEVVRLCGYLPLAIRSAAVKLRNRPVWTIGYLAGRLREGKRRLAELTAGDRGVTAAFGVSYRNLTREQQRMFRLLGTSPCRDFDTGTAAGLAGVGLETAGALLEDLVDAHMLQEPVPGRYRFLDLMRQYAASLGRGVEPEGGQESVIFVGPFPAPSTSCPP</sequence>
<reference evidence="4 5" key="1">
    <citation type="submission" date="2019-07" db="EMBL/GenBank/DDBJ databases">
        <authorList>
            <person name="Duangmal K."/>
            <person name="Teo W.F.A."/>
        </authorList>
    </citation>
    <scope>NUCLEOTIDE SEQUENCE [LARGE SCALE GENOMIC DNA]</scope>
    <source>
        <strain evidence="4 5">TBRC 6029</strain>
    </source>
</reference>
<evidence type="ECO:0000259" key="3">
    <source>
        <dbReference type="SMART" id="SM01043"/>
    </source>
</evidence>
<evidence type="ECO:0000313" key="4">
    <source>
        <dbReference type="EMBL" id="TVT54693.1"/>
    </source>
</evidence>
<dbReference type="PANTHER" id="PTHR35807">
    <property type="entry name" value="TRANSCRIPTIONAL REGULATOR REDD-RELATED"/>
    <property type="match status" value="1"/>
</dbReference>
<name>A0A558D159_9PSEU</name>
<comment type="caution">
    <text evidence="4">The sequence shown here is derived from an EMBL/GenBank/DDBJ whole genome shotgun (WGS) entry which is preliminary data.</text>
</comment>
<dbReference type="GO" id="GO:0006355">
    <property type="term" value="P:regulation of DNA-templated transcription"/>
    <property type="evidence" value="ECO:0007669"/>
    <property type="project" value="TreeGrafter"/>
</dbReference>
<dbReference type="CDD" id="cd15831">
    <property type="entry name" value="BTAD"/>
    <property type="match status" value="1"/>
</dbReference>
<reference evidence="4 5" key="2">
    <citation type="submission" date="2019-08" db="EMBL/GenBank/DDBJ databases">
        <title>Amycolatopsis acidicola sp. nov., isolated from peat swamp forest soil.</title>
        <authorList>
            <person name="Srisuk N."/>
        </authorList>
    </citation>
    <scope>NUCLEOTIDE SEQUENCE [LARGE SCALE GENOMIC DNA]</scope>
    <source>
        <strain evidence="4 5">TBRC 6029</strain>
    </source>
</reference>
<gene>
    <name evidence="4" type="ORF">FNH05_10260</name>
</gene>
<dbReference type="Gene3D" id="1.25.40.10">
    <property type="entry name" value="Tetratricopeptide repeat domain"/>
    <property type="match status" value="1"/>
</dbReference>
<protein>
    <recommendedName>
        <fullName evidence="3">Bacterial transcriptional activator domain-containing protein</fullName>
    </recommendedName>
</protein>
<dbReference type="PRINTS" id="PR00364">
    <property type="entry name" value="DISEASERSIST"/>
</dbReference>
<dbReference type="OrthoDB" id="581105at2"/>
<evidence type="ECO:0000313" key="5">
    <source>
        <dbReference type="Proteomes" id="UP000320011"/>
    </source>
</evidence>
<accession>A0A558D159</accession>
<dbReference type="Pfam" id="PF03704">
    <property type="entry name" value="BTAD"/>
    <property type="match status" value="1"/>
</dbReference>
<dbReference type="Proteomes" id="UP000320011">
    <property type="component" value="Unassembled WGS sequence"/>
</dbReference>
<dbReference type="PANTHER" id="PTHR35807:SF1">
    <property type="entry name" value="TRANSCRIPTIONAL REGULATOR REDD"/>
    <property type="match status" value="1"/>
</dbReference>
<dbReference type="InterPro" id="IPR005158">
    <property type="entry name" value="BTAD"/>
</dbReference>
<dbReference type="InterPro" id="IPR011990">
    <property type="entry name" value="TPR-like_helical_dom_sf"/>
</dbReference>